<dbReference type="STRING" id="1221996.QY95_03433"/>
<organism evidence="1 2">
    <name type="scientific">Bacillus thermotolerans</name>
    <name type="common">Quasibacillus thermotolerans</name>
    <dbReference type="NCBI Taxonomy" id="1221996"/>
    <lineage>
        <taxon>Bacteria</taxon>
        <taxon>Bacillati</taxon>
        <taxon>Bacillota</taxon>
        <taxon>Bacilli</taxon>
        <taxon>Bacillales</taxon>
        <taxon>Bacillaceae</taxon>
        <taxon>Bacillus</taxon>
    </lineage>
</organism>
<dbReference type="RefSeq" id="WP_039235904.1">
    <property type="nucleotide sequence ID" value="NZ_JWIR02000071.1"/>
</dbReference>
<evidence type="ECO:0008006" key="3">
    <source>
        <dbReference type="Google" id="ProtNLM"/>
    </source>
</evidence>
<dbReference type="OrthoDB" id="573733at2"/>
<dbReference type="EMBL" id="JWIR02000071">
    <property type="protein sequence ID" value="KKB35580.1"/>
    <property type="molecule type" value="Genomic_DNA"/>
</dbReference>
<keyword evidence="2" id="KW-1185">Reference proteome</keyword>
<accession>A0A0F5HSX5</accession>
<name>A0A0F5HRE7_BACTR</name>
<evidence type="ECO:0000313" key="2">
    <source>
        <dbReference type="Proteomes" id="UP000031563"/>
    </source>
</evidence>
<gene>
    <name evidence="1" type="ORF">QY95_03433</name>
</gene>
<comment type="caution">
    <text evidence="1">The sequence shown here is derived from an EMBL/GenBank/DDBJ whole genome shotgun (WGS) entry which is preliminary data.</text>
</comment>
<dbReference type="AlphaFoldDB" id="A0A0F5HRE7"/>
<protein>
    <recommendedName>
        <fullName evidence="3">DUF2164 domain-containing protein</fullName>
    </recommendedName>
</protein>
<dbReference type="Pfam" id="PF09932">
    <property type="entry name" value="DUF2164"/>
    <property type="match status" value="1"/>
</dbReference>
<accession>A0A0F5HRE7</accession>
<dbReference type="InterPro" id="IPR018680">
    <property type="entry name" value="DUF2164"/>
</dbReference>
<sequence>MFYKLTKEQHEQMIEEIQYFFSSERDEELSEFAAERVLAFIKESIAPHFYNMAVSDAKIVIEQQMMSMEEEILTLERPIKR</sequence>
<proteinExistence type="predicted"/>
<reference evidence="1" key="1">
    <citation type="submission" date="2015-02" db="EMBL/GenBank/DDBJ databases">
        <title>Genome Assembly of Bacillaceae bacterium MTCC 8252.</title>
        <authorList>
            <person name="Verma A."/>
            <person name="Khatri I."/>
            <person name="Mual P."/>
            <person name="Subramanian S."/>
            <person name="Krishnamurthi S."/>
        </authorList>
    </citation>
    <scope>NUCLEOTIDE SEQUENCE [LARGE SCALE GENOMIC DNA]</scope>
    <source>
        <strain evidence="1">MTCC 8252</strain>
    </source>
</reference>
<dbReference type="Proteomes" id="UP000031563">
    <property type="component" value="Unassembled WGS sequence"/>
</dbReference>
<evidence type="ECO:0000313" key="1">
    <source>
        <dbReference type="EMBL" id="KKB35580.1"/>
    </source>
</evidence>